<comment type="caution">
    <text evidence="4">The sequence shown here is derived from an EMBL/GenBank/DDBJ whole genome shotgun (WGS) entry which is preliminary data.</text>
</comment>
<dbReference type="InterPro" id="IPR017459">
    <property type="entry name" value="Glycosyl_Trfase_fam3_N_dom"/>
</dbReference>
<evidence type="ECO:0000256" key="2">
    <source>
        <dbReference type="ARBA" id="ARBA00022679"/>
    </source>
</evidence>
<dbReference type="InterPro" id="IPR005940">
    <property type="entry name" value="Anthranilate_Pribosyl_Tfrase"/>
</dbReference>
<dbReference type="GO" id="GO:0004048">
    <property type="term" value="F:anthranilate phosphoribosyltransferase activity"/>
    <property type="evidence" value="ECO:0007669"/>
    <property type="project" value="InterPro"/>
</dbReference>
<sequence length="322" mass="34218">MAIDHYLRQVGRGRDGARALERTQAGDLFGQVLDGIASDLEVGAFCMAMRFKGETPIEMAGFLDATRQRTHLVAGDEAPVVLPCYNGARKLPGLTPLLALLLARHGAPVLLHGAATESARVTAAMVMAELGMPARSSAGPVAPGEAAFLPTGVLCPGLERLLQVRRAIGVRNPAHSLVKLMNPCAGRALVVGCHTHLEYQASMSATFELMHADALLLRGTEGEPVADPRRTPGMTGYVGGVPRTLQDQQAGGLRPVPELPSTDAGDTARYIEAVLAGRLPLPEPIAVQVEHLLELRRLVLADSARHGTDRHGTDRPQPEPPR</sequence>
<organism evidence="4 5">
    <name type="scientific">Quisquiliibacterium transsilvanicum</name>
    <dbReference type="NCBI Taxonomy" id="1549638"/>
    <lineage>
        <taxon>Bacteria</taxon>
        <taxon>Pseudomonadati</taxon>
        <taxon>Pseudomonadota</taxon>
        <taxon>Betaproteobacteria</taxon>
        <taxon>Burkholderiales</taxon>
        <taxon>Burkholderiaceae</taxon>
        <taxon>Quisquiliibacterium</taxon>
    </lineage>
</organism>
<dbReference type="GO" id="GO:0000162">
    <property type="term" value="P:L-tryptophan biosynthetic process"/>
    <property type="evidence" value="ECO:0007669"/>
    <property type="project" value="InterPro"/>
</dbReference>
<protein>
    <submittedName>
        <fullName evidence="4">Anthranilate phosphoribosyltransferase</fullName>
    </submittedName>
</protein>
<dbReference type="PANTHER" id="PTHR43285:SF4">
    <property type="entry name" value="TRANSFERASE"/>
    <property type="match status" value="1"/>
</dbReference>
<dbReference type="NCBIfam" id="NF006005">
    <property type="entry name" value="PRK08136.1"/>
    <property type="match status" value="1"/>
</dbReference>
<proteinExistence type="predicted"/>
<dbReference type="EMBL" id="JACHGB010000004">
    <property type="protein sequence ID" value="MBB5272281.1"/>
    <property type="molecule type" value="Genomic_DNA"/>
</dbReference>
<keyword evidence="2 4" id="KW-0808">Transferase</keyword>
<gene>
    <name evidence="4" type="ORF">HNQ70_002295</name>
</gene>
<evidence type="ECO:0000256" key="1">
    <source>
        <dbReference type="ARBA" id="ARBA00022676"/>
    </source>
</evidence>
<dbReference type="Proteomes" id="UP000532440">
    <property type="component" value="Unassembled WGS sequence"/>
</dbReference>
<dbReference type="Gene3D" id="1.20.970.10">
    <property type="entry name" value="Transferase, Pyrimidine Nucleoside Phosphorylase, Chain C"/>
    <property type="match status" value="1"/>
</dbReference>
<dbReference type="InterPro" id="IPR036320">
    <property type="entry name" value="Glycosyl_Trfase_fam3_N_dom_sf"/>
</dbReference>
<keyword evidence="1 4" id="KW-0328">Glycosyltransferase</keyword>
<dbReference type="Pfam" id="PF02885">
    <property type="entry name" value="Glycos_trans_3N"/>
    <property type="match status" value="1"/>
</dbReference>
<dbReference type="RefSeq" id="WP_183967535.1">
    <property type="nucleotide sequence ID" value="NZ_BAABEW010000002.1"/>
</dbReference>
<accession>A0A7W8HHS8</accession>
<evidence type="ECO:0000313" key="4">
    <source>
        <dbReference type="EMBL" id="MBB5272281.1"/>
    </source>
</evidence>
<feature type="domain" description="Glycosyl transferase family 3 N-terminal" evidence="3">
    <location>
        <begin position="6"/>
        <end position="69"/>
    </location>
</feature>
<dbReference type="Gene3D" id="3.40.1030.10">
    <property type="entry name" value="Nucleoside phosphorylase/phosphoribosyltransferase catalytic domain"/>
    <property type="match status" value="1"/>
</dbReference>
<dbReference type="GO" id="GO:0005829">
    <property type="term" value="C:cytosol"/>
    <property type="evidence" value="ECO:0007669"/>
    <property type="project" value="TreeGrafter"/>
</dbReference>
<keyword evidence="5" id="KW-1185">Reference proteome</keyword>
<evidence type="ECO:0000313" key="5">
    <source>
        <dbReference type="Proteomes" id="UP000532440"/>
    </source>
</evidence>
<evidence type="ECO:0000259" key="3">
    <source>
        <dbReference type="Pfam" id="PF02885"/>
    </source>
</evidence>
<reference evidence="4 5" key="1">
    <citation type="submission" date="2020-08" db="EMBL/GenBank/DDBJ databases">
        <title>Genomic Encyclopedia of Type Strains, Phase IV (KMG-IV): sequencing the most valuable type-strain genomes for metagenomic binning, comparative biology and taxonomic classification.</title>
        <authorList>
            <person name="Goeker M."/>
        </authorList>
    </citation>
    <scope>NUCLEOTIDE SEQUENCE [LARGE SCALE GENOMIC DNA]</scope>
    <source>
        <strain evidence="4 5">DSM 29781</strain>
    </source>
</reference>
<dbReference type="InterPro" id="IPR035902">
    <property type="entry name" value="Nuc_phospho_transferase"/>
</dbReference>
<dbReference type="SUPFAM" id="SSF52418">
    <property type="entry name" value="Nucleoside phosphorylase/phosphoribosyltransferase catalytic domain"/>
    <property type="match status" value="1"/>
</dbReference>
<dbReference type="AlphaFoldDB" id="A0A7W8HHS8"/>
<dbReference type="SUPFAM" id="SSF47648">
    <property type="entry name" value="Nucleoside phosphorylase/phosphoribosyltransferase N-terminal domain"/>
    <property type="match status" value="1"/>
</dbReference>
<name>A0A7W8HHS8_9BURK</name>
<dbReference type="PANTHER" id="PTHR43285">
    <property type="entry name" value="ANTHRANILATE PHOSPHORIBOSYLTRANSFERASE"/>
    <property type="match status" value="1"/>
</dbReference>